<reference evidence="1 2" key="2">
    <citation type="submission" date="2007-04" db="EMBL/GenBank/DDBJ databases">
        <title>Draft genome sequence of Ruminococcus torques (ATCC 27756).</title>
        <authorList>
            <person name="Sudarsanam P."/>
            <person name="Ley R."/>
            <person name="Guruge J."/>
            <person name="Turnbaugh P.J."/>
            <person name="Mahowald M."/>
            <person name="Liep D."/>
            <person name="Gordon J."/>
        </authorList>
    </citation>
    <scope>NUCLEOTIDE SEQUENCE [LARGE SCALE GENOMIC DNA]</scope>
    <source>
        <strain evidence="1 2">ATCC 27756</strain>
    </source>
</reference>
<dbReference type="Proteomes" id="UP000003577">
    <property type="component" value="Unassembled WGS sequence"/>
</dbReference>
<evidence type="ECO:0000313" key="1">
    <source>
        <dbReference type="EMBL" id="EDK25461.1"/>
    </source>
</evidence>
<sequence length="48" mass="5534">MAFPLQAVLFLISFYIMMSDCFVSDKMIFYICLKSVGFNRFGIRIAGK</sequence>
<organism evidence="1 2">
    <name type="scientific">[Ruminococcus] torques ATCC 27756</name>
    <dbReference type="NCBI Taxonomy" id="411460"/>
    <lineage>
        <taxon>Bacteria</taxon>
        <taxon>Bacillati</taxon>
        <taxon>Bacillota</taxon>
        <taxon>Clostridia</taxon>
        <taxon>Lachnospirales</taxon>
        <taxon>Lachnospiraceae</taxon>
        <taxon>Mediterraneibacter</taxon>
    </lineage>
</organism>
<accession>A5KJF8</accession>
<protein>
    <submittedName>
        <fullName evidence="1">Uncharacterized protein</fullName>
    </submittedName>
</protein>
<evidence type="ECO:0000313" key="2">
    <source>
        <dbReference type="Proteomes" id="UP000003577"/>
    </source>
</evidence>
<dbReference type="AlphaFoldDB" id="A5KJF8"/>
<dbReference type="EMBL" id="AAVP02000001">
    <property type="protein sequence ID" value="EDK25461.1"/>
    <property type="molecule type" value="Genomic_DNA"/>
</dbReference>
<reference evidence="1 2" key="1">
    <citation type="submission" date="2007-03" db="EMBL/GenBank/DDBJ databases">
        <authorList>
            <person name="Fulton L."/>
            <person name="Clifton S."/>
            <person name="Fulton B."/>
            <person name="Xu J."/>
            <person name="Minx P."/>
            <person name="Pepin K.H."/>
            <person name="Johnson M."/>
            <person name="Thiruvilangam P."/>
            <person name="Bhonagiri V."/>
            <person name="Nash W.E."/>
            <person name="Mardis E.R."/>
            <person name="Wilson R.K."/>
        </authorList>
    </citation>
    <scope>NUCLEOTIDE SEQUENCE [LARGE SCALE GENOMIC DNA]</scope>
    <source>
        <strain evidence="1 2">ATCC 27756</strain>
    </source>
</reference>
<dbReference type="PaxDb" id="411460-RUMTOR_00356"/>
<gene>
    <name evidence="1" type="ORF">RUMTOR_00356</name>
</gene>
<dbReference type="HOGENOM" id="CLU_3157472_0_0_9"/>
<proteinExistence type="predicted"/>
<comment type="caution">
    <text evidence="1">The sequence shown here is derived from an EMBL/GenBank/DDBJ whole genome shotgun (WGS) entry which is preliminary data.</text>
</comment>
<name>A5KJF8_9FIRM</name>